<dbReference type="GO" id="GO:1904680">
    <property type="term" value="F:peptide transmembrane transporter activity"/>
    <property type="evidence" value="ECO:0007669"/>
    <property type="project" value="TreeGrafter"/>
</dbReference>
<comment type="caution">
    <text evidence="7">The sequence shown here is derived from an EMBL/GenBank/DDBJ whole genome shotgun (WGS) entry which is preliminary data.</text>
</comment>
<keyword evidence="2" id="KW-0813">Transport</keyword>
<evidence type="ECO:0000256" key="2">
    <source>
        <dbReference type="ARBA" id="ARBA00022448"/>
    </source>
</evidence>
<keyword evidence="5" id="KW-0472">Membrane</keyword>
<keyword evidence="5" id="KW-0812">Transmembrane</keyword>
<dbReference type="Gene3D" id="3.40.190.10">
    <property type="entry name" value="Periplasmic binding protein-like II"/>
    <property type="match status" value="1"/>
</dbReference>
<protein>
    <submittedName>
        <fullName evidence="7">ABC transporter substrate-binding protein</fullName>
    </submittedName>
</protein>
<dbReference type="InterPro" id="IPR000914">
    <property type="entry name" value="SBP_5_dom"/>
</dbReference>
<dbReference type="SUPFAM" id="SSF53850">
    <property type="entry name" value="Periplasmic binding protein-like II"/>
    <property type="match status" value="1"/>
</dbReference>
<dbReference type="Pfam" id="PF00496">
    <property type="entry name" value="SBP_bac_5"/>
    <property type="match status" value="1"/>
</dbReference>
<dbReference type="PANTHER" id="PTHR30290:SF9">
    <property type="entry name" value="OLIGOPEPTIDE-BINDING PROTEIN APPA"/>
    <property type="match status" value="1"/>
</dbReference>
<comment type="similarity">
    <text evidence="1">Belongs to the bacterial solute-binding protein 5 family.</text>
</comment>
<feature type="transmembrane region" description="Helical" evidence="5">
    <location>
        <begin position="91"/>
        <end position="110"/>
    </location>
</feature>
<evidence type="ECO:0000313" key="7">
    <source>
        <dbReference type="EMBL" id="TBL79502.1"/>
    </source>
</evidence>
<dbReference type="CDD" id="cd00995">
    <property type="entry name" value="PBP2_NikA_DppA_OppA_like"/>
    <property type="match status" value="1"/>
</dbReference>
<dbReference type="Proteomes" id="UP000293142">
    <property type="component" value="Unassembled WGS sequence"/>
</dbReference>
<feature type="domain" description="Solute-binding protein family 5" evidence="6">
    <location>
        <begin position="195"/>
        <end position="561"/>
    </location>
</feature>
<keyword evidence="3" id="KW-0732">Signal</keyword>
<evidence type="ECO:0000256" key="4">
    <source>
        <dbReference type="SAM" id="MobiDB-lite"/>
    </source>
</evidence>
<keyword evidence="8" id="KW-1185">Reference proteome</keyword>
<evidence type="ECO:0000256" key="5">
    <source>
        <dbReference type="SAM" id="Phobius"/>
    </source>
</evidence>
<dbReference type="Gene3D" id="3.10.105.10">
    <property type="entry name" value="Dipeptide-binding Protein, Domain 3"/>
    <property type="match status" value="1"/>
</dbReference>
<evidence type="ECO:0000256" key="3">
    <source>
        <dbReference type="ARBA" id="ARBA00022729"/>
    </source>
</evidence>
<sequence>MGAVWGRRPLPAWFCMAVYRNVSGPSVPEKHIKCIMSEEVHTAPIGQIAFRVHNCRNSHLYEAASRDIRSDCGNEAAADHRSRRFLGMKRFFGKSGIAAAGTAILLAAIVTACSGGGGNSGTAAPKANNTAAESQPEKKEPPKAAGAPVTFAMSEVINPEQVTNFNPFLATGNWNTIFDYMFDPLLYFNPVKGNLIPRLAEKEGTWSGDQKTYTVKLNMKAKWHDGQPLTTDDVLYTFNALKDNKVLDRYLLWDKNRLQEVSAEGKDTIVFKLGDKFPSLPYYLTTVSIVPKHQFEKENPTTFLNKTPIGTGTFKYKSLNDSAIILEKNPDYFLGAPQIDQLQVSRFNNSSTLTLALEKGDVQMSAGTLAMPSVPKLLENPNNKMQVYPGLSTYAVIMNNEKPGLSDQAVRKAIQQAIDRKDLIEKGESNGVFPANPGFLSSVFGEMTNSKLLDDPAFGFNKTAAAKSLEDAGYKKNAKGIYEKNGKPLSFTYHMAANAPAQNKEGAMITQWLKEVGIETTVKLVTWPELTKLLMSGDYDLLQNGLNTPPDPQASLEVFHSKMTAPTGTNTPGLNYMRFKDADVDKWLDEAASADPAKRKELYFLIQQRIAEKAPIAVMYNVGGHVPYRVESFTGYNESLPVYSALSLKDVKKK</sequence>
<dbReference type="PANTHER" id="PTHR30290">
    <property type="entry name" value="PERIPLASMIC BINDING COMPONENT OF ABC TRANSPORTER"/>
    <property type="match status" value="1"/>
</dbReference>
<gene>
    <name evidence="7" type="ORF">EYB31_11375</name>
</gene>
<evidence type="ECO:0000256" key="1">
    <source>
        <dbReference type="ARBA" id="ARBA00005695"/>
    </source>
</evidence>
<name>A0A4V2J4E9_9BACL</name>
<keyword evidence="5" id="KW-1133">Transmembrane helix</keyword>
<evidence type="ECO:0000313" key="8">
    <source>
        <dbReference type="Proteomes" id="UP000293142"/>
    </source>
</evidence>
<reference evidence="7 8" key="1">
    <citation type="submission" date="2019-02" db="EMBL/GenBank/DDBJ databases">
        <title>Paenibacillus sp. nov., isolated from surface-sterilized tissue of Thalictrum simplex L.</title>
        <authorList>
            <person name="Tuo L."/>
        </authorList>
    </citation>
    <scope>NUCLEOTIDE SEQUENCE [LARGE SCALE GENOMIC DNA]</scope>
    <source>
        <strain evidence="7 8">N2SHLJ1</strain>
    </source>
</reference>
<proteinExistence type="inferred from homology"/>
<dbReference type="InterPro" id="IPR039424">
    <property type="entry name" value="SBP_5"/>
</dbReference>
<evidence type="ECO:0000259" key="6">
    <source>
        <dbReference type="Pfam" id="PF00496"/>
    </source>
</evidence>
<feature type="region of interest" description="Disordered" evidence="4">
    <location>
        <begin position="119"/>
        <end position="146"/>
    </location>
</feature>
<organism evidence="7 8">
    <name type="scientific">Paenibacillus thalictri</name>
    <dbReference type="NCBI Taxonomy" id="2527873"/>
    <lineage>
        <taxon>Bacteria</taxon>
        <taxon>Bacillati</taxon>
        <taxon>Bacillota</taxon>
        <taxon>Bacilli</taxon>
        <taxon>Bacillales</taxon>
        <taxon>Paenibacillaceae</taxon>
        <taxon>Paenibacillus</taxon>
    </lineage>
</organism>
<accession>A0A4V2J4E9</accession>
<dbReference type="GO" id="GO:0015833">
    <property type="term" value="P:peptide transport"/>
    <property type="evidence" value="ECO:0007669"/>
    <property type="project" value="TreeGrafter"/>
</dbReference>
<dbReference type="EMBL" id="SIRE01000007">
    <property type="protein sequence ID" value="TBL79502.1"/>
    <property type="molecule type" value="Genomic_DNA"/>
</dbReference>
<dbReference type="AlphaFoldDB" id="A0A4V2J4E9"/>